<proteinExistence type="predicted"/>
<protein>
    <submittedName>
        <fullName evidence="2">Uncharacterized protein</fullName>
    </submittedName>
</protein>
<gene>
    <name evidence="2" type="ORF">BCL74_0889</name>
</gene>
<dbReference type="AlphaFoldDB" id="A0A420WQH2"/>
<keyword evidence="1" id="KW-0472">Membrane</keyword>
<dbReference type="Proteomes" id="UP000277424">
    <property type="component" value="Unassembled WGS sequence"/>
</dbReference>
<evidence type="ECO:0000313" key="2">
    <source>
        <dbReference type="EMBL" id="RKQ73116.1"/>
    </source>
</evidence>
<dbReference type="EMBL" id="RBIG01000001">
    <property type="protein sequence ID" value="RKQ73116.1"/>
    <property type="molecule type" value="Genomic_DNA"/>
</dbReference>
<comment type="caution">
    <text evidence="2">The sequence shown here is derived from an EMBL/GenBank/DDBJ whole genome shotgun (WGS) entry which is preliminary data.</text>
</comment>
<keyword evidence="1" id="KW-0812">Transmembrane</keyword>
<evidence type="ECO:0000256" key="1">
    <source>
        <dbReference type="SAM" id="Phobius"/>
    </source>
</evidence>
<evidence type="ECO:0000313" key="3">
    <source>
        <dbReference type="Proteomes" id="UP000277424"/>
    </source>
</evidence>
<sequence length="132" mass="13940">MFLTPYPNLGFPAATWAAFDDIARWNLLGEFEAQGYRVLSANLNGLAPPTLQRGGQTYYLFDPRDMDIYSGSGGGLGGSVDGSHLDNGTAGSVRIGITKSAEQIVAGYPLWWWLAGGAAALLVIIMASKGGK</sequence>
<organism evidence="2 3">
    <name type="scientific">Oceanibaculum indicum</name>
    <dbReference type="NCBI Taxonomy" id="526216"/>
    <lineage>
        <taxon>Bacteria</taxon>
        <taxon>Pseudomonadati</taxon>
        <taxon>Pseudomonadota</taxon>
        <taxon>Alphaproteobacteria</taxon>
        <taxon>Rhodospirillales</taxon>
        <taxon>Oceanibaculaceae</taxon>
        <taxon>Oceanibaculum</taxon>
    </lineage>
</organism>
<keyword evidence="1" id="KW-1133">Transmembrane helix</keyword>
<accession>A0A420WQH2</accession>
<reference evidence="2 3" key="1">
    <citation type="submission" date="2018-10" db="EMBL/GenBank/DDBJ databases">
        <title>Comparative analysis of microorganisms from saline springs in Andes Mountain Range, Colombia.</title>
        <authorList>
            <person name="Rubin E."/>
        </authorList>
    </citation>
    <scope>NUCLEOTIDE SEQUENCE [LARGE SCALE GENOMIC DNA]</scope>
    <source>
        <strain evidence="2 3">USBA 36</strain>
    </source>
</reference>
<feature type="transmembrane region" description="Helical" evidence="1">
    <location>
        <begin position="110"/>
        <end position="128"/>
    </location>
</feature>
<dbReference type="RefSeq" id="WP_121217866.1">
    <property type="nucleotide sequence ID" value="NZ_RBIG01000001.1"/>
</dbReference>
<name>A0A420WQH2_9PROT</name>